<dbReference type="Proteomes" id="UP001501407">
    <property type="component" value="Unassembled WGS sequence"/>
</dbReference>
<dbReference type="InterPro" id="IPR017853">
    <property type="entry name" value="GH"/>
</dbReference>
<dbReference type="Pfam" id="PF18310">
    <property type="entry name" value="DUF5605"/>
    <property type="match status" value="1"/>
</dbReference>
<dbReference type="PANTHER" id="PTHR37836">
    <property type="entry name" value="LMO1036 PROTEIN"/>
    <property type="match status" value="1"/>
</dbReference>
<dbReference type="InterPro" id="IPR032260">
    <property type="entry name" value="DUF5060"/>
</dbReference>
<gene>
    <name evidence="4" type="ORF">GCM10025760_10030</name>
</gene>
<feature type="domain" description="DUF5060" evidence="2">
    <location>
        <begin position="56"/>
        <end position="110"/>
    </location>
</feature>
<dbReference type="Gene3D" id="2.60.40.3950">
    <property type="match status" value="1"/>
</dbReference>
<evidence type="ECO:0000259" key="2">
    <source>
        <dbReference type="Pfam" id="PF16586"/>
    </source>
</evidence>
<dbReference type="Pfam" id="PF13204">
    <property type="entry name" value="Apiosidase"/>
    <property type="match status" value="1"/>
</dbReference>
<reference evidence="5" key="1">
    <citation type="journal article" date="2019" name="Int. J. Syst. Evol. Microbiol.">
        <title>The Global Catalogue of Microorganisms (GCM) 10K type strain sequencing project: providing services to taxonomists for standard genome sequencing and annotation.</title>
        <authorList>
            <consortium name="The Broad Institute Genomics Platform"/>
            <consortium name="The Broad Institute Genome Sequencing Center for Infectious Disease"/>
            <person name="Wu L."/>
            <person name="Ma J."/>
        </authorList>
    </citation>
    <scope>NUCLEOTIDE SEQUENCE [LARGE SCALE GENOMIC DNA]</scope>
    <source>
        <strain evidence="5">JCM 18959</strain>
    </source>
</reference>
<feature type="domain" description="DUF5605" evidence="3">
    <location>
        <begin position="442"/>
        <end position="513"/>
    </location>
</feature>
<comment type="caution">
    <text evidence="4">The sequence shown here is derived from an EMBL/GenBank/DDBJ whole genome shotgun (WGS) entry which is preliminary data.</text>
</comment>
<feature type="domain" description="Apiosidase-like catalytic" evidence="1">
    <location>
        <begin position="136"/>
        <end position="390"/>
    </location>
</feature>
<dbReference type="Gene3D" id="2.60.40.10">
    <property type="entry name" value="Immunoglobulins"/>
    <property type="match status" value="1"/>
</dbReference>
<dbReference type="InterPro" id="IPR041239">
    <property type="entry name" value="DUF5605"/>
</dbReference>
<keyword evidence="5" id="KW-1185">Reference proteome</keyword>
<proteinExistence type="predicted"/>
<dbReference type="InterPro" id="IPR025277">
    <property type="entry name" value="Apiosidase-like_cat_dom"/>
</dbReference>
<dbReference type="Gene3D" id="3.20.20.80">
    <property type="entry name" value="Glycosidases"/>
    <property type="match status" value="1"/>
</dbReference>
<dbReference type="SUPFAM" id="SSF51445">
    <property type="entry name" value="(Trans)glycosidases"/>
    <property type="match status" value="1"/>
</dbReference>
<organism evidence="4 5">
    <name type="scientific">Microbacterium yannicii</name>
    <dbReference type="NCBI Taxonomy" id="671622"/>
    <lineage>
        <taxon>Bacteria</taxon>
        <taxon>Bacillati</taxon>
        <taxon>Actinomycetota</taxon>
        <taxon>Actinomycetes</taxon>
        <taxon>Micrococcales</taxon>
        <taxon>Microbacteriaceae</taxon>
        <taxon>Microbacterium</taxon>
    </lineage>
</organism>
<evidence type="ECO:0000313" key="4">
    <source>
        <dbReference type="EMBL" id="GAA5088068.1"/>
    </source>
</evidence>
<evidence type="ECO:0000259" key="1">
    <source>
        <dbReference type="Pfam" id="PF13204"/>
    </source>
</evidence>
<accession>A0ABP9M3C6</accession>
<dbReference type="InterPro" id="IPR013783">
    <property type="entry name" value="Ig-like_fold"/>
</dbReference>
<evidence type="ECO:0000313" key="5">
    <source>
        <dbReference type="Proteomes" id="UP001501407"/>
    </source>
</evidence>
<dbReference type="PANTHER" id="PTHR37836:SF2">
    <property type="entry name" value="DUF4038 DOMAIN-CONTAINING PROTEIN"/>
    <property type="match status" value="1"/>
</dbReference>
<evidence type="ECO:0000259" key="3">
    <source>
        <dbReference type="Pfam" id="PF18310"/>
    </source>
</evidence>
<name>A0ABP9M3C6_9MICO</name>
<dbReference type="Pfam" id="PF16586">
    <property type="entry name" value="DUF5060"/>
    <property type="match status" value="1"/>
</dbReference>
<protein>
    <submittedName>
        <fullName evidence="4">DUF5605 domain-containing protein</fullName>
    </submittedName>
</protein>
<dbReference type="EMBL" id="BAABKZ010000001">
    <property type="protein sequence ID" value="GAA5088068.1"/>
    <property type="molecule type" value="Genomic_DNA"/>
</dbReference>
<sequence>MLDAVSVFEDLSPLPPQDPPITTSLDYEGDDVAPGSASAEIPDAAACRERTDVILRGPSHGNPFVDVELTATFTLGDTTIRVGGFYDGGGVYRLRFLPPTTGRWAFTTASTARSLDGVRGAVDVGESDAPGPVRVDGRGFVRSDGTPFVPLGTTSYAWTHQPEELQQETLRSLAGAPFNKLRMALFPKSFLFNSTEPERFVFERDAEGAWDTTRFDVEYFARLERRIDDLAASGIEADVILFHPYDRWGFGALGAAADDRYVSYVVRRLSAFPNVWWSMANEYDLLTSKRREDWDRLAGLVVANDPVRHPLSIHNWVEIFDYSADWATHASIQGGGREMAQSVAKWRTRWNKPIVVDEFGYEGDIDQGWGNLTAEEVVRRFWEGTLQGAFLTHGETFWRDDEVIFWAKGGTLRGESLPRLAFLRELVEGVPGGRIEPLPSDWDFVTGGRDGYALTYFRDARPRFRTVRVPQNMRAKIDMIDTWAMTVEELPGIHEGDVRVDLPARPYIAVRVRAVD</sequence>